<evidence type="ECO:0000313" key="2">
    <source>
        <dbReference type="EMBL" id="PHN03866.1"/>
    </source>
</evidence>
<dbReference type="RefSeq" id="WP_099152854.1">
    <property type="nucleotide sequence ID" value="NZ_PDUD01000029.1"/>
</dbReference>
<dbReference type="AlphaFoldDB" id="A0A2D0N665"/>
<dbReference type="InterPro" id="IPR022269">
    <property type="entry name" value="SO_2930-like_C"/>
</dbReference>
<accession>A0A2D0N665</accession>
<dbReference type="EMBL" id="PDUD01000029">
    <property type="protein sequence ID" value="PHN03866.1"/>
    <property type="molecule type" value="Genomic_DNA"/>
</dbReference>
<sequence>MKKNKTSLILIILGMLGAGCGSQSVNVPQTPPEKLSAYGFFAGNPADLQPSAGVLPYDLNTPLFSDYAHKARFVWMPPGKSARYTGAGVLDFPEGTVLIKNFYYENDETAAAKGRRILETRLLIHRGENWEALGYIWDDAQTEAYLKVTGDIKEVAWVNKQGKAQQVNYIIPNKNQCKNCHARAEELVPIGPKVANLNRDFAYADGAKNQLVKWTEVGYLSGYVPEAEHPVLAAWDQPGGGDLQERALAYLDVNCGHCHHPEGAANTSGLTLTAGAKLDRSLGIFKPTVSAGAGTGGNTYSIVPGDPEASIMVYRMRSTDPGAMMPELGRRMVHEEGVALISDWIKSLELENPAQVSGAPASSSK</sequence>
<comment type="caution">
    <text evidence="2">The sequence shown here is derived from an EMBL/GenBank/DDBJ whole genome shotgun (WGS) entry which is preliminary data.</text>
</comment>
<reference evidence="2 3" key="1">
    <citation type="submission" date="2017-10" db="EMBL/GenBank/DDBJ databases">
        <title>The draft genome sequence of Lewinella nigricans NBRC 102662.</title>
        <authorList>
            <person name="Wang K."/>
        </authorList>
    </citation>
    <scope>NUCLEOTIDE SEQUENCE [LARGE SCALE GENOMIC DNA]</scope>
    <source>
        <strain evidence="2 3">NBRC 102662</strain>
    </source>
</reference>
<feature type="signal peptide" evidence="1">
    <location>
        <begin position="1"/>
        <end position="20"/>
    </location>
</feature>
<keyword evidence="1" id="KW-0732">Signal</keyword>
<dbReference type="OrthoDB" id="338827at2"/>
<gene>
    <name evidence="2" type="ORF">CRP01_25070</name>
</gene>
<feature type="chain" id="PRO_5012542166" evidence="1">
    <location>
        <begin position="21"/>
        <end position="365"/>
    </location>
</feature>
<dbReference type="Proteomes" id="UP000223913">
    <property type="component" value="Unassembled WGS sequence"/>
</dbReference>
<evidence type="ECO:0000313" key="3">
    <source>
        <dbReference type="Proteomes" id="UP000223913"/>
    </source>
</evidence>
<name>A0A2D0N665_FLAN2</name>
<dbReference type="PROSITE" id="PS51257">
    <property type="entry name" value="PROKAR_LIPOPROTEIN"/>
    <property type="match status" value="1"/>
</dbReference>
<keyword evidence="3" id="KW-1185">Reference proteome</keyword>
<organism evidence="2 3">
    <name type="scientific">Flavilitoribacter nigricans (strain ATCC 23147 / DSM 23189 / NBRC 102662 / NCIMB 1420 / SS-2)</name>
    <name type="common">Lewinella nigricans</name>
    <dbReference type="NCBI Taxonomy" id="1122177"/>
    <lineage>
        <taxon>Bacteria</taxon>
        <taxon>Pseudomonadati</taxon>
        <taxon>Bacteroidota</taxon>
        <taxon>Saprospiria</taxon>
        <taxon>Saprospirales</taxon>
        <taxon>Lewinellaceae</taxon>
        <taxon>Flavilitoribacter</taxon>
    </lineage>
</organism>
<evidence type="ECO:0000256" key="1">
    <source>
        <dbReference type="SAM" id="SignalP"/>
    </source>
</evidence>
<dbReference type="NCBIfam" id="TIGR03806">
    <property type="entry name" value="chp_HNE_0200"/>
    <property type="match status" value="1"/>
</dbReference>
<proteinExistence type="predicted"/>
<protein>
    <submittedName>
        <fullName evidence="2">Uncharacterized protein</fullName>
    </submittedName>
</protein>